<organism evidence="10">
    <name type="scientific">Desulfofervidus auxilii</name>
    <dbReference type="NCBI Taxonomy" id="1621989"/>
    <lineage>
        <taxon>Bacteria</taxon>
        <taxon>Pseudomonadati</taxon>
        <taxon>Thermodesulfobacteriota</taxon>
        <taxon>Candidatus Desulfofervidia</taxon>
        <taxon>Candidatus Desulfofervidales</taxon>
        <taxon>Candidatus Desulfofervidaceae</taxon>
        <taxon>Candidatus Desulfofervidus</taxon>
    </lineage>
</organism>
<evidence type="ECO:0000256" key="4">
    <source>
        <dbReference type="ARBA" id="ARBA00022741"/>
    </source>
</evidence>
<keyword evidence="4" id="KW-0547">Nucleotide-binding</keyword>
<dbReference type="InterPro" id="IPR040627">
    <property type="entry name" value="T3SS_ATPase_C"/>
</dbReference>
<dbReference type="PROSITE" id="PS00152">
    <property type="entry name" value="ATPASE_ALPHA_BETA"/>
    <property type="match status" value="1"/>
</dbReference>
<dbReference type="GO" id="GO:0030257">
    <property type="term" value="C:type III protein secretion system complex"/>
    <property type="evidence" value="ECO:0007669"/>
    <property type="project" value="InterPro"/>
</dbReference>
<evidence type="ECO:0000256" key="3">
    <source>
        <dbReference type="ARBA" id="ARBA00022490"/>
    </source>
</evidence>
<dbReference type="PANTHER" id="PTHR15184">
    <property type="entry name" value="ATP SYNTHASE"/>
    <property type="match status" value="1"/>
</dbReference>
<keyword evidence="5" id="KW-0067">ATP-binding</keyword>
<dbReference type="Pfam" id="PF00006">
    <property type="entry name" value="ATP-synt_ab"/>
    <property type="match status" value="1"/>
</dbReference>
<dbReference type="EMBL" id="DRBS01000028">
    <property type="protein sequence ID" value="HDD43366.1"/>
    <property type="molecule type" value="Genomic_DNA"/>
</dbReference>
<dbReference type="InterPro" id="IPR020003">
    <property type="entry name" value="ATPase_a/bsu_AS"/>
</dbReference>
<accession>A0A7C0Y1N6</accession>
<proteinExistence type="predicted"/>
<dbReference type="InterPro" id="IPR050053">
    <property type="entry name" value="ATPase_alpha/beta_chains"/>
</dbReference>
<comment type="caution">
    <text evidence="10">The sequence shown here is derived from an EMBL/GenBank/DDBJ whole genome shotgun (WGS) entry which is preliminary data.</text>
</comment>
<dbReference type="InterPro" id="IPR027417">
    <property type="entry name" value="P-loop_NTPase"/>
</dbReference>
<evidence type="ECO:0000256" key="2">
    <source>
        <dbReference type="ARBA" id="ARBA00022448"/>
    </source>
</evidence>
<evidence type="ECO:0000259" key="8">
    <source>
        <dbReference type="Pfam" id="PF00006"/>
    </source>
</evidence>
<dbReference type="GO" id="GO:0005737">
    <property type="term" value="C:cytoplasm"/>
    <property type="evidence" value="ECO:0007669"/>
    <property type="project" value="UniProtKB-SubCell"/>
</dbReference>
<evidence type="ECO:0000256" key="6">
    <source>
        <dbReference type="ARBA" id="ARBA00022967"/>
    </source>
</evidence>
<feature type="non-terminal residue" evidence="10">
    <location>
        <position position="1"/>
    </location>
</feature>
<evidence type="ECO:0000256" key="1">
    <source>
        <dbReference type="ARBA" id="ARBA00004496"/>
    </source>
</evidence>
<keyword evidence="3" id="KW-0963">Cytoplasm</keyword>
<name>A0A7C0Y1N6_DESA2</name>
<keyword evidence="6" id="KW-1278">Translocase</keyword>
<evidence type="ECO:0000313" key="10">
    <source>
        <dbReference type="EMBL" id="HDD43366.1"/>
    </source>
</evidence>
<dbReference type="AlphaFoldDB" id="A0A7C0Y1N6"/>
<feature type="domain" description="ATPase F1/V1/A1 complex alpha/beta subunit nucleotide-binding" evidence="8">
    <location>
        <begin position="1"/>
        <end position="165"/>
    </location>
</feature>
<dbReference type="SUPFAM" id="SSF52540">
    <property type="entry name" value="P-loop containing nucleoside triphosphate hydrolases"/>
    <property type="match status" value="1"/>
</dbReference>
<dbReference type="Gene3D" id="3.40.50.12240">
    <property type="match status" value="1"/>
</dbReference>
<dbReference type="GO" id="GO:0005524">
    <property type="term" value="F:ATP binding"/>
    <property type="evidence" value="ECO:0007669"/>
    <property type="project" value="UniProtKB-KW"/>
</dbReference>
<dbReference type="GO" id="GO:0008564">
    <property type="term" value="F:protein-exporting ATPase activity"/>
    <property type="evidence" value="ECO:0007669"/>
    <property type="project" value="UniProtKB-EC"/>
</dbReference>
<dbReference type="NCBIfam" id="TIGR01026">
    <property type="entry name" value="fliI_yscN"/>
    <property type="match status" value="1"/>
</dbReference>
<reference evidence="10" key="1">
    <citation type="journal article" date="2020" name="mSystems">
        <title>Genome- and Community-Level Interaction Insights into Carbon Utilization and Element Cycling Functions of Hydrothermarchaeota in Hydrothermal Sediment.</title>
        <authorList>
            <person name="Zhou Z."/>
            <person name="Liu Y."/>
            <person name="Xu W."/>
            <person name="Pan J."/>
            <person name="Luo Z.H."/>
            <person name="Li M."/>
        </authorList>
    </citation>
    <scope>NUCLEOTIDE SEQUENCE [LARGE SCALE GENOMIC DNA]</scope>
    <source>
        <strain evidence="10">HyVt-233</strain>
    </source>
</reference>
<comment type="catalytic activity">
    <reaction evidence="7">
        <text>ATP + H2O + cellular proteinSide 1 = ADP + phosphate + cellular proteinSide 2.</text>
        <dbReference type="EC" id="7.4.2.8"/>
    </reaction>
</comment>
<evidence type="ECO:0000259" key="9">
    <source>
        <dbReference type="Pfam" id="PF18269"/>
    </source>
</evidence>
<dbReference type="GO" id="GO:0016887">
    <property type="term" value="F:ATP hydrolysis activity"/>
    <property type="evidence" value="ECO:0007669"/>
    <property type="project" value="InterPro"/>
</dbReference>
<feature type="domain" description="T3SS EscN ATPase C-terminal" evidence="9">
    <location>
        <begin position="172"/>
        <end position="243"/>
    </location>
</feature>
<dbReference type="InterPro" id="IPR005714">
    <property type="entry name" value="ATPase_T3SS_FliI/YscN"/>
</dbReference>
<sequence length="248" mass="27915">VALIGERGREVRDFVEKHIKNAMNKTVLVVATSDQPPLLRMRGAFVATAIAEYFRDQGKDVLLIMDSLTRFAMAQRELGLSAGEPPTTKGYTPSVFATLPKLLERAGYWQKGSITALYTVLVEGDDMSDPIADASRAILDGHIILARELARQNHYPPIDILNSVSRVMPDIVDQKHLYLANEFRDALAAYKSAEDLINIGAYVKGSNPRIDRSLELIEKLRTYLKQDMNEKVSFEKSIEQLQEIFYEI</sequence>
<dbReference type="Proteomes" id="UP000886289">
    <property type="component" value="Unassembled WGS sequence"/>
</dbReference>
<dbReference type="GO" id="GO:0046933">
    <property type="term" value="F:proton-transporting ATP synthase activity, rotational mechanism"/>
    <property type="evidence" value="ECO:0007669"/>
    <property type="project" value="TreeGrafter"/>
</dbReference>
<gene>
    <name evidence="10" type="ORF">ENG63_00690</name>
</gene>
<dbReference type="GO" id="GO:0030254">
    <property type="term" value="P:protein secretion by the type III secretion system"/>
    <property type="evidence" value="ECO:0007669"/>
    <property type="project" value="InterPro"/>
</dbReference>
<dbReference type="PANTHER" id="PTHR15184:SF9">
    <property type="entry name" value="SPI-1 TYPE 3 SECRETION SYSTEM ATPASE"/>
    <property type="match status" value="1"/>
</dbReference>
<comment type="subcellular location">
    <subcellularLocation>
        <location evidence="1">Cytoplasm</location>
    </subcellularLocation>
</comment>
<protein>
    <submittedName>
        <fullName evidence="10">FliI/YscN family ATPase</fullName>
    </submittedName>
</protein>
<dbReference type="InterPro" id="IPR000194">
    <property type="entry name" value="ATPase_F1/V1/A1_a/bsu_nucl-bd"/>
</dbReference>
<keyword evidence="2" id="KW-0813">Transport</keyword>
<evidence type="ECO:0000256" key="7">
    <source>
        <dbReference type="ARBA" id="ARBA00034006"/>
    </source>
</evidence>
<evidence type="ECO:0000256" key="5">
    <source>
        <dbReference type="ARBA" id="ARBA00022840"/>
    </source>
</evidence>
<dbReference type="Pfam" id="PF18269">
    <property type="entry name" value="T3SS_ATPase_C"/>
    <property type="match status" value="1"/>
</dbReference>